<dbReference type="Pfam" id="PF00829">
    <property type="entry name" value="Ribosomal_L21p"/>
    <property type="match status" value="1"/>
</dbReference>
<dbReference type="PANTHER" id="PTHR21349">
    <property type="entry name" value="50S RIBOSOMAL PROTEIN L21"/>
    <property type="match status" value="1"/>
</dbReference>
<sequence length="104" mass="11472">MIAVIKTGARQFRVTENQVVAVDKLNAAKGDMVTFDNVLFVDDGNSRHVGAPKIQGAKVTATVLREGRGPRLVVYKMKPKKNYRNKATHKQTYTTVKIDSISLG</sequence>
<comment type="subunit">
    <text evidence="4">Part of the 50S ribosomal subunit. Contacts protein L20.</text>
</comment>
<comment type="caution">
    <text evidence="6">The sequence shown here is derived from an EMBL/GenBank/DDBJ whole genome shotgun (WGS) entry which is preliminary data.</text>
</comment>
<gene>
    <name evidence="4 6" type="primary">rplU</name>
    <name evidence="6" type="ORF">CVV64_03670</name>
</gene>
<dbReference type="NCBIfam" id="TIGR00061">
    <property type="entry name" value="L21"/>
    <property type="match status" value="1"/>
</dbReference>
<keyword evidence="4 5" id="KW-0699">rRNA-binding</keyword>
<dbReference type="Proteomes" id="UP000233256">
    <property type="component" value="Unassembled WGS sequence"/>
</dbReference>
<keyword evidence="2 4" id="KW-0689">Ribosomal protein</keyword>
<evidence type="ECO:0000256" key="1">
    <source>
        <dbReference type="ARBA" id="ARBA00008563"/>
    </source>
</evidence>
<dbReference type="GO" id="GO:0005737">
    <property type="term" value="C:cytoplasm"/>
    <property type="evidence" value="ECO:0007669"/>
    <property type="project" value="UniProtKB-ARBA"/>
</dbReference>
<comment type="similarity">
    <text evidence="1 4 5">Belongs to the bacterial ribosomal protein bL21 family.</text>
</comment>
<dbReference type="PANTHER" id="PTHR21349:SF0">
    <property type="entry name" value="LARGE RIBOSOMAL SUBUNIT PROTEIN BL21M"/>
    <property type="match status" value="1"/>
</dbReference>
<reference evidence="6 7" key="1">
    <citation type="journal article" date="2017" name="ISME J.">
        <title>Potential for microbial H2 and metal transformations associated with novel bacteria and archaea in deep terrestrial subsurface sediments.</title>
        <authorList>
            <person name="Hernsdorf A.W."/>
            <person name="Amano Y."/>
            <person name="Miyakawa K."/>
            <person name="Ise K."/>
            <person name="Suzuki Y."/>
            <person name="Anantharaman K."/>
            <person name="Probst A."/>
            <person name="Burstein D."/>
            <person name="Thomas B.C."/>
            <person name="Banfield J.F."/>
        </authorList>
    </citation>
    <scope>NUCLEOTIDE SEQUENCE [LARGE SCALE GENOMIC DNA]</scope>
    <source>
        <strain evidence="6">HGW-Wallbacteria-1</strain>
    </source>
</reference>
<proteinExistence type="inferred from homology"/>
<dbReference type="GO" id="GO:0006412">
    <property type="term" value="P:translation"/>
    <property type="evidence" value="ECO:0007669"/>
    <property type="project" value="UniProtKB-UniRule"/>
</dbReference>
<dbReference type="GO" id="GO:0019843">
    <property type="term" value="F:rRNA binding"/>
    <property type="evidence" value="ECO:0007669"/>
    <property type="project" value="UniProtKB-UniRule"/>
</dbReference>
<dbReference type="AlphaFoldDB" id="A0A2N1PTZ6"/>
<dbReference type="InterPro" id="IPR001787">
    <property type="entry name" value="Ribosomal_bL21"/>
</dbReference>
<evidence type="ECO:0000256" key="3">
    <source>
        <dbReference type="ARBA" id="ARBA00023274"/>
    </source>
</evidence>
<comment type="function">
    <text evidence="4 5">This protein binds to 23S rRNA in the presence of protein L20.</text>
</comment>
<evidence type="ECO:0000256" key="4">
    <source>
        <dbReference type="HAMAP-Rule" id="MF_01363"/>
    </source>
</evidence>
<dbReference type="GO" id="GO:1990904">
    <property type="term" value="C:ribonucleoprotein complex"/>
    <property type="evidence" value="ECO:0007669"/>
    <property type="project" value="UniProtKB-KW"/>
</dbReference>
<dbReference type="HAMAP" id="MF_01363">
    <property type="entry name" value="Ribosomal_bL21"/>
    <property type="match status" value="1"/>
</dbReference>
<organism evidence="6 7">
    <name type="scientific">Candidatus Wallbacteria bacterium HGW-Wallbacteria-1</name>
    <dbReference type="NCBI Taxonomy" id="2013854"/>
    <lineage>
        <taxon>Bacteria</taxon>
        <taxon>Candidatus Walliibacteriota</taxon>
    </lineage>
</organism>
<evidence type="ECO:0000256" key="2">
    <source>
        <dbReference type="ARBA" id="ARBA00022980"/>
    </source>
</evidence>
<evidence type="ECO:0000313" key="6">
    <source>
        <dbReference type="EMBL" id="PKK91823.1"/>
    </source>
</evidence>
<dbReference type="InterPro" id="IPR028909">
    <property type="entry name" value="bL21-like"/>
</dbReference>
<evidence type="ECO:0000256" key="5">
    <source>
        <dbReference type="RuleBase" id="RU000562"/>
    </source>
</evidence>
<dbReference type="InterPro" id="IPR036164">
    <property type="entry name" value="bL21-like_sf"/>
</dbReference>
<protein>
    <recommendedName>
        <fullName evidence="4">Large ribosomal subunit protein bL21</fullName>
    </recommendedName>
</protein>
<evidence type="ECO:0000313" key="7">
    <source>
        <dbReference type="Proteomes" id="UP000233256"/>
    </source>
</evidence>
<keyword evidence="3 4" id="KW-0687">Ribonucleoprotein</keyword>
<accession>A0A2N1PTZ6</accession>
<keyword evidence="4 5" id="KW-0694">RNA-binding</keyword>
<dbReference type="GO" id="GO:0005840">
    <property type="term" value="C:ribosome"/>
    <property type="evidence" value="ECO:0007669"/>
    <property type="project" value="UniProtKB-KW"/>
</dbReference>
<name>A0A2N1PTZ6_9BACT</name>
<dbReference type="GO" id="GO:0003735">
    <property type="term" value="F:structural constituent of ribosome"/>
    <property type="evidence" value="ECO:0007669"/>
    <property type="project" value="InterPro"/>
</dbReference>
<dbReference type="EMBL" id="PGXC01000002">
    <property type="protein sequence ID" value="PKK91823.1"/>
    <property type="molecule type" value="Genomic_DNA"/>
</dbReference>
<dbReference type="SUPFAM" id="SSF141091">
    <property type="entry name" value="L21p-like"/>
    <property type="match status" value="1"/>
</dbReference>